<protein>
    <submittedName>
        <fullName evidence="1">Uncharacterized protein</fullName>
    </submittedName>
</protein>
<evidence type="ECO:0000313" key="1">
    <source>
        <dbReference type="EMBL" id="KAI8573686.1"/>
    </source>
</evidence>
<name>A0ACC0Q767_RHOML</name>
<accession>A0ACC0Q767</accession>
<dbReference type="Proteomes" id="UP001062846">
    <property type="component" value="Chromosome 1"/>
</dbReference>
<reference evidence="1" key="1">
    <citation type="submission" date="2022-02" db="EMBL/GenBank/DDBJ databases">
        <title>Plant Genome Project.</title>
        <authorList>
            <person name="Zhang R.-G."/>
        </authorList>
    </citation>
    <scope>NUCLEOTIDE SEQUENCE</scope>
    <source>
        <strain evidence="1">AT1</strain>
    </source>
</reference>
<evidence type="ECO:0000313" key="2">
    <source>
        <dbReference type="Proteomes" id="UP001062846"/>
    </source>
</evidence>
<proteinExistence type="predicted"/>
<keyword evidence="2" id="KW-1185">Reference proteome</keyword>
<comment type="caution">
    <text evidence="1">The sequence shown here is derived from an EMBL/GenBank/DDBJ whole genome shotgun (WGS) entry which is preliminary data.</text>
</comment>
<sequence length="157" mass="17680">MNMYCWKCLQRDYLEVYLSEISGREFANPATPPAKPYPSSPSSPATPTSPGPPLPLPHLCLRRTPSGLRIWDARSKDCVRTLKGHTDFVFCINFNPQSDLIVSGSFDDRGGAITAVFSSTQLFKEQSTWRHAVDSLRHLSFRIALKSFLILQRPRPT</sequence>
<dbReference type="EMBL" id="CM046388">
    <property type="protein sequence ID" value="KAI8573686.1"/>
    <property type="molecule type" value="Genomic_DNA"/>
</dbReference>
<gene>
    <name evidence="1" type="ORF">RHMOL_Rhmol01G0296400</name>
</gene>
<organism evidence="1 2">
    <name type="scientific">Rhododendron molle</name>
    <name type="common">Chinese azalea</name>
    <name type="synonym">Azalea mollis</name>
    <dbReference type="NCBI Taxonomy" id="49168"/>
    <lineage>
        <taxon>Eukaryota</taxon>
        <taxon>Viridiplantae</taxon>
        <taxon>Streptophyta</taxon>
        <taxon>Embryophyta</taxon>
        <taxon>Tracheophyta</taxon>
        <taxon>Spermatophyta</taxon>
        <taxon>Magnoliopsida</taxon>
        <taxon>eudicotyledons</taxon>
        <taxon>Gunneridae</taxon>
        <taxon>Pentapetalae</taxon>
        <taxon>asterids</taxon>
        <taxon>Ericales</taxon>
        <taxon>Ericaceae</taxon>
        <taxon>Ericoideae</taxon>
        <taxon>Rhodoreae</taxon>
        <taxon>Rhododendron</taxon>
    </lineage>
</organism>